<gene>
    <name evidence="1" type="ORF">NCTC8284_01652</name>
</gene>
<dbReference type="STRING" id="758.GCA_000730685_01004"/>
<dbReference type="Proteomes" id="UP000278733">
    <property type="component" value="Chromosome"/>
</dbReference>
<dbReference type="KEGG" id="rpne:NCTC8284_01652"/>
<dbReference type="SUPFAM" id="SSF54593">
    <property type="entry name" value="Glyoxalase/Bleomycin resistance protein/Dihydroxybiphenyl dioxygenase"/>
    <property type="match status" value="1"/>
</dbReference>
<accession>A0A448MMT7</accession>
<dbReference type="EMBL" id="LR134405">
    <property type="protein sequence ID" value="VEH66484.1"/>
    <property type="molecule type" value="Genomic_DNA"/>
</dbReference>
<dbReference type="AlphaFoldDB" id="A0A448MMT7"/>
<proteinExistence type="predicted"/>
<organism evidence="1 2">
    <name type="scientific">Rodentibacter pneumotropicus</name>
    <dbReference type="NCBI Taxonomy" id="758"/>
    <lineage>
        <taxon>Bacteria</taxon>
        <taxon>Pseudomonadati</taxon>
        <taxon>Pseudomonadota</taxon>
        <taxon>Gammaproteobacteria</taxon>
        <taxon>Pasteurellales</taxon>
        <taxon>Pasteurellaceae</taxon>
        <taxon>Rodentibacter</taxon>
    </lineage>
</organism>
<keyword evidence="1" id="KW-0449">Lipoprotein</keyword>
<name>A0A448MMT7_9PAST</name>
<evidence type="ECO:0000313" key="1">
    <source>
        <dbReference type="EMBL" id="VEH66484.1"/>
    </source>
</evidence>
<dbReference type="InterPro" id="IPR010393">
    <property type="entry name" value="DUF991_YecM-like"/>
</dbReference>
<evidence type="ECO:0000313" key="2">
    <source>
        <dbReference type="Proteomes" id="UP000278733"/>
    </source>
</evidence>
<sequence length="144" mass="15808">MSEPKAEGERLPNPSIAVGFVDKSENYACIKVHPYSIKKYSRFSTMKKVTLALTVLLSLGLAACSSNNQKDENAYKGQVIFSEMKGENLQLTIRKNNCSYKVEGETETVTHAYDSTLVVGACVKVSDNGNGLKNISTWSPRNPI</sequence>
<reference evidence="1 2" key="1">
    <citation type="submission" date="2018-12" db="EMBL/GenBank/DDBJ databases">
        <authorList>
            <consortium name="Pathogen Informatics"/>
        </authorList>
    </citation>
    <scope>NUCLEOTIDE SEQUENCE [LARGE SCALE GENOMIC DNA]</scope>
    <source>
        <strain evidence="1 2">NCTC8284</strain>
    </source>
</reference>
<protein>
    <submittedName>
        <fullName evidence="1">Putative lipoprotein</fullName>
    </submittedName>
</protein>
<dbReference type="Gene3D" id="3.10.180.10">
    <property type="entry name" value="2,3-Dihydroxybiphenyl 1,2-Dioxygenase, domain 1"/>
    <property type="match status" value="1"/>
</dbReference>
<dbReference type="Pfam" id="PF06185">
    <property type="entry name" value="YecM"/>
    <property type="match status" value="1"/>
</dbReference>
<dbReference type="InterPro" id="IPR029068">
    <property type="entry name" value="Glyas_Bleomycin-R_OHBP_Dase"/>
</dbReference>